<dbReference type="Pfam" id="PF01467">
    <property type="entry name" value="CTP_transf_like"/>
    <property type="match status" value="1"/>
</dbReference>
<evidence type="ECO:0000256" key="3">
    <source>
        <dbReference type="ARBA" id="ARBA00023268"/>
    </source>
</evidence>
<keyword evidence="1" id="KW-0808">Transferase</keyword>
<keyword evidence="2" id="KW-0548">Nucleotidyltransferase</keyword>
<feature type="domain" description="Carbohydrate kinase PfkB" evidence="5">
    <location>
        <begin position="3"/>
        <end position="302"/>
    </location>
</feature>
<evidence type="ECO:0000256" key="4">
    <source>
        <dbReference type="ARBA" id="ARBA00023277"/>
    </source>
</evidence>
<dbReference type="OrthoDB" id="9802794at2"/>
<dbReference type="Gene3D" id="3.40.1190.20">
    <property type="match status" value="1"/>
</dbReference>
<proteinExistence type="predicted"/>
<feature type="domain" description="Cytidyltransferase-like" evidence="6">
    <location>
        <begin position="337"/>
        <end position="427"/>
    </location>
</feature>
<dbReference type="InterPro" id="IPR029056">
    <property type="entry name" value="Ribokinase-like"/>
</dbReference>
<evidence type="ECO:0000313" key="7">
    <source>
        <dbReference type="EMBL" id="CAN02770.1"/>
    </source>
</evidence>
<dbReference type="InterPro" id="IPR050385">
    <property type="entry name" value="Archaeal_FAD_synthase"/>
</dbReference>
<dbReference type="NCBIfam" id="TIGR00125">
    <property type="entry name" value="cyt_tran_rel"/>
    <property type="match status" value="1"/>
</dbReference>
<dbReference type="InterPro" id="IPR004821">
    <property type="entry name" value="Cyt_trans-like"/>
</dbReference>
<dbReference type="InterPro" id="IPR011611">
    <property type="entry name" value="PfkB_dom"/>
</dbReference>
<dbReference type="Gene3D" id="3.40.50.620">
    <property type="entry name" value="HUPs"/>
    <property type="match status" value="1"/>
</dbReference>
<dbReference type="InterPro" id="IPR014729">
    <property type="entry name" value="Rossmann-like_a/b/a_fold"/>
</dbReference>
<dbReference type="Proteomes" id="UP000001564">
    <property type="component" value="Chromosome"/>
</dbReference>
<keyword evidence="4" id="KW-0119">Carbohydrate metabolism</keyword>
<dbReference type="SUPFAM" id="SSF53613">
    <property type="entry name" value="Ribokinase-like"/>
    <property type="match status" value="1"/>
</dbReference>
<evidence type="ECO:0000256" key="2">
    <source>
        <dbReference type="ARBA" id="ARBA00022695"/>
    </source>
</evidence>
<evidence type="ECO:0000259" key="5">
    <source>
        <dbReference type="Pfam" id="PF00294"/>
    </source>
</evidence>
<dbReference type="RefSeq" id="WP_012039375.1">
    <property type="nucleotide sequence ID" value="NC_009480.1"/>
</dbReference>
<dbReference type="HOGENOM" id="CLU_021150_1_0_11"/>
<dbReference type="PANTHER" id="PTHR43793">
    <property type="entry name" value="FAD SYNTHASE"/>
    <property type="match status" value="1"/>
</dbReference>
<dbReference type="EMBL" id="AM711867">
    <property type="protein sequence ID" value="CAN02770.1"/>
    <property type="molecule type" value="Genomic_DNA"/>
</dbReference>
<dbReference type="eggNOG" id="COG2870">
    <property type="taxonomic scope" value="Bacteria"/>
</dbReference>
<organism evidence="7 8">
    <name type="scientific">Clavibacter michiganensis subsp. michiganensis (strain NCPPB 382)</name>
    <dbReference type="NCBI Taxonomy" id="443906"/>
    <lineage>
        <taxon>Bacteria</taxon>
        <taxon>Bacillati</taxon>
        <taxon>Actinomycetota</taxon>
        <taxon>Actinomycetes</taxon>
        <taxon>Micrococcales</taxon>
        <taxon>Microbacteriaceae</taxon>
        <taxon>Clavibacter</taxon>
    </lineage>
</organism>
<sequence length="467" mass="47435">MRIAVVGDVLLDVDMTGAAHRLSPDAPVPVIEVEESLPRAGGAGLVATMLARDGHDVRLVTVLSDDRHSATLRECLQRIEVVAGPSGAPTPVKTRVRADGHAIARIDEGCAPPPTPAATDEMLDAIATADAIVVADYGRGVTRDPRLRAALDARAAVVPLVWDPHPAGEPPVPNTALATPNLAEARAFSGVAGRDVAAAADAARLLLERWGVRTVSVTMSERGALLVSAPVSGSGSGSEGSAGGSMPVVVPAPLVATGDPCGAGDRLAATALAALAAGSPVEDAVRDAVASAAEYVDAGGVATLVGPPAARPIGGHAASALQVVRATRASGGTVVATGGCFDLVHAGHARTLAAARALGDCLVVLLNSDDSVRRLKGPERPIMTEEDRVDLLMSLGVVDAVVLFSEDTPEEALRSIKPDLWVKGGDYRAEDLPESAVIAEWGGQAVTVPYHPGRSTTKLAGALARVG</sequence>
<accession>A5CUI3</accession>
<evidence type="ECO:0000256" key="1">
    <source>
        <dbReference type="ARBA" id="ARBA00022679"/>
    </source>
</evidence>
<dbReference type="SUPFAM" id="SSF52374">
    <property type="entry name" value="Nucleotidylyl transferase"/>
    <property type="match status" value="1"/>
</dbReference>
<dbReference type="PANTHER" id="PTHR43793:SF2">
    <property type="entry name" value="BIFUNCTIONAL PROTEIN HLDE"/>
    <property type="match status" value="1"/>
</dbReference>
<evidence type="ECO:0000313" key="8">
    <source>
        <dbReference type="Proteomes" id="UP000001564"/>
    </source>
</evidence>
<dbReference type="AlphaFoldDB" id="A5CUI3"/>
<dbReference type="KEGG" id="cmi:CMM_2686"/>
<gene>
    <name evidence="7" type="ordered locus">CMM_2686</name>
</gene>
<reference evidence="7 8" key="1">
    <citation type="journal article" date="2008" name="J. Bacteriol.">
        <title>The genome sequence of the tomato-pathogenic actinomycete Clavibacter michiganensis subsp. michiganensis NCPPB382 reveals a large island involved in pathogenicity.</title>
        <authorList>
            <person name="Gartemann K.H."/>
            <person name="Abt B."/>
            <person name="Bekel T."/>
            <person name="Burger A."/>
            <person name="Engemann J."/>
            <person name="Flugel M."/>
            <person name="Gaigalat L."/>
            <person name="Goesmann A."/>
            <person name="Grafen I."/>
            <person name="Kalinowski J."/>
            <person name="Kaup O."/>
            <person name="Kirchner O."/>
            <person name="Krause L."/>
            <person name="Linke B."/>
            <person name="McHardy A."/>
            <person name="Meyer F."/>
            <person name="Pohle S."/>
            <person name="Ruckert C."/>
            <person name="Schneiker S."/>
            <person name="Zellermann E.M."/>
            <person name="Puhler A."/>
            <person name="Eichenlaub R."/>
            <person name="Kaiser O."/>
            <person name="Bartels D."/>
        </authorList>
    </citation>
    <scope>NUCLEOTIDE SEQUENCE [LARGE SCALE GENOMIC DNA]</scope>
    <source>
        <strain evidence="7 8">NCPPB 382</strain>
    </source>
</reference>
<keyword evidence="8" id="KW-1185">Reference proteome</keyword>
<name>A5CUI3_CLAM3</name>
<protein>
    <submittedName>
        <fullName evidence="7">Bifunctional ADP-heptose synthase/transferase</fullName>
    </submittedName>
</protein>
<keyword evidence="3" id="KW-0511">Multifunctional enzyme</keyword>
<dbReference type="eggNOG" id="COG0615">
    <property type="taxonomic scope" value="Bacteria"/>
</dbReference>
<dbReference type="Pfam" id="PF00294">
    <property type="entry name" value="PfkB"/>
    <property type="match status" value="1"/>
</dbReference>
<dbReference type="GO" id="GO:0016779">
    <property type="term" value="F:nucleotidyltransferase activity"/>
    <property type="evidence" value="ECO:0007669"/>
    <property type="project" value="UniProtKB-KW"/>
</dbReference>
<evidence type="ECO:0000259" key="6">
    <source>
        <dbReference type="Pfam" id="PF01467"/>
    </source>
</evidence>